<dbReference type="Proteomes" id="UP000054217">
    <property type="component" value="Unassembled WGS sequence"/>
</dbReference>
<evidence type="ECO:0000313" key="1">
    <source>
        <dbReference type="EMBL" id="KIN95508.1"/>
    </source>
</evidence>
<proteinExistence type="predicted"/>
<dbReference type="OrthoDB" id="2670640at2759"/>
<sequence>MPTMDPPPDLTDLIQSDVIEYLYDADNDDDRPTVVRVSIHPEHGISLDDDGNPILMSYWFGTIKGIFIQPHNTQQIVWVEIQWFYCHADLRTLHRRLLDTLLEYELVNSDHRSVIDIHCIEVEQKLAITACFLIHPVLRKPLVLSV</sequence>
<dbReference type="HOGENOM" id="CLU_1778245_0_0_1"/>
<dbReference type="InParanoid" id="A0A0C3NJF2"/>
<keyword evidence="2" id="KW-1185">Reference proteome</keyword>
<protein>
    <submittedName>
        <fullName evidence="1">Uncharacterized protein</fullName>
    </submittedName>
</protein>
<organism evidence="1 2">
    <name type="scientific">Pisolithus tinctorius Marx 270</name>
    <dbReference type="NCBI Taxonomy" id="870435"/>
    <lineage>
        <taxon>Eukaryota</taxon>
        <taxon>Fungi</taxon>
        <taxon>Dikarya</taxon>
        <taxon>Basidiomycota</taxon>
        <taxon>Agaricomycotina</taxon>
        <taxon>Agaricomycetes</taxon>
        <taxon>Agaricomycetidae</taxon>
        <taxon>Boletales</taxon>
        <taxon>Sclerodermatineae</taxon>
        <taxon>Pisolithaceae</taxon>
        <taxon>Pisolithus</taxon>
    </lineage>
</organism>
<gene>
    <name evidence="1" type="ORF">M404DRAFT_11116</name>
</gene>
<evidence type="ECO:0000313" key="2">
    <source>
        <dbReference type="Proteomes" id="UP000054217"/>
    </source>
</evidence>
<dbReference type="EMBL" id="KN832065">
    <property type="protein sequence ID" value="KIN95508.1"/>
    <property type="molecule type" value="Genomic_DNA"/>
</dbReference>
<reference evidence="2" key="2">
    <citation type="submission" date="2015-01" db="EMBL/GenBank/DDBJ databases">
        <title>Evolutionary Origins and Diversification of the Mycorrhizal Mutualists.</title>
        <authorList>
            <consortium name="DOE Joint Genome Institute"/>
            <consortium name="Mycorrhizal Genomics Consortium"/>
            <person name="Kohler A."/>
            <person name="Kuo A."/>
            <person name="Nagy L.G."/>
            <person name="Floudas D."/>
            <person name="Copeland A."/>
            <person name="Barry K.W."/>
            <person name="Cichocki N."/>
            <person name="Veneault-Fourrey C."/>
            <person name="LaButti K."/>
            <person name="Lindquist E.A."/>
            <person name="Lipzen A."/>
            <person name="Lundell T."/>
            <person name="Morin E."/>
            <person name="Murat C."/>
            <person name="Riley R."/>
            <person name="Ohm R."/>
            <person name="Sun H."/>
            <person name="Tunlid A."/>
            <person name="Henrissat B."/>
            <person name="Grigoriev I.V."/>
            <person name="Hibbett D.S."/>
            <person name="Martin F."/>
        </authorList>
    </citation>
    <scope>NUCLEOTIDE SEQUENCE [LARGE SCALE GENOMIC DNA]</scope>
    <source>
        <strain evidence="2">Marx 270</strain>
    </source>
</reference>
<dbReference type="AlphaFoldDB" id="A0A0C3NJF2"/>
<reference evidence="1 2" key="1">
    <citation type="submission" date="2014-04" db="EMBL/GenBank/DDBJ databases">
        <authorList>
            <consortium name="DOE Joint Genome Institute"/>
            <person name="Kuo A."/>
            <person name="Kohler A."/>
            <person name="Costa M.D."/>
            <person name="Nagy L.G."/>
            <person name="Floudas D."/>
            <person name="Copeland A."/>
            <person name="Barry K.W."/>
            <person name="Cichocki N."/>
            <person name="Veneault-Fourrey C."/>
            <person name="LaButti K."/>
            <person name="Lindquist E.A."/>
            <person name="Lipzen A."/>
            <person name="Lundell T."/>
            <person name="Morin E."/>
            <person name="Murat C."/>
            <person name="Sun H."/>
            <person name="Tunlid A."/>
            <person name="Henrissat B."/>
            <person name="Grigoriev I.V."/>
            <person name="Hibbett D.S."/>
            <person name="Martin F."/>
            <person name="Nordberg H.P."/>
            <person name="Cantor M.N."/>
            <person name="Hua S.X."/>
        </authorList>
    </citation>
    <scope>NUCLEOTIDE SEQUENCE [LARGE SCALE GENOMIC DNA]</scope>
    <source>
        <strain evidence="1 2">Marx 270</strain>
    </source>
</reference>
<accession>A0A0C3NJF2</accession>
<name>A0A0C3NJF2_PISTI</name>